<dbReference type="SUPFAM" id="SSF49785">
    <property type="entry name" value="Galactose-binding domain-like"/>
    <property type="match status" value="1"/>
</dbReference>
<dbReference type="Gene3D" id="3.20.20.80">
    <property type="entry name" value="Glycosidases"/>
    <property type="match status" value="1"/>
</dbReference>
<dbReference type="InterPro" id="IPR013783">
    <property type="entry name" value="Ig-like_fold"/>
</dbReference>
<dbReference type="RefSeq" id="WP_188950525.1">
    <property type="nucleotide sequence ID" value="NZ_BMIB01000001.1"/>
</dbReference>
<evidence type="ECO:0000313" key="4">
    <source>
        <dbReference type="Proteomes" id="UP000627292"/>
    </source>
</evidence>
<dbReference type="InterPro" id="IPR008979">
    <property type="entry name" value="Galactose-bd-like_sf"/>
</dbReference>
<dbReference type="InterPro" id="IPR051913">
    <property type="entry name" value="GH2_Domain-Containing"/>
</dbReference>
<dbReference type="GO" id="GO:0005975">
    <property type="term" value="P:carbohydrate metabolic process"/>
    <property type="evidence" value="ECO:0007669"/>
    <property type="project" value="InterPro"/>
</dbReference>
<dbReference type="InterPro" id="IPR017853">
    <property type="entry name" value="GH"/>
</dbReference>
<dbReference type="AlphaFoldDB" id="A0A917INE6"/>
<comment type="caution">
    <text evidence="3">The sequence shown here is derived from an EMBL/GenBank/DDBJ whole genome shotgun (WGS) entry which is preliminary data.</text>
</comment>
<dbReference type="GO" id="GO:0004553">
    <property type="term" value="F:hydrolase activity, hydrolyzing O-glycosyl compounds"/>
    <property type="evidence" value="ECO:0007669"/>
    <property type="project" value="InterPro"/>
</dbReference>
<feature type="domain" description="Glycoside hydrolase family 2 immunoglobulin-like beta-sandwich" evidence="2">
    <location>
        <begin position="210"/>
        <end position="310"/>
    </location>
</feature>
<reference evidence="3" key="1">
    <citation type="journal article" date="2014" name="Int. J. Syst. Evol. Microbiol.">
        <title>Complete genome sequence of Corynebacterium casei LMG S-19264T (=DSM 44701T), isolated from a smear-ripened cheese.</title>
        <authorList>
            <consortium name="US DOE Joint Genome Institute (JGI-PGF)"/>
            <person name="Walter F."/>
            <person name="Albersmeier A."/>
            <person name="Kalinowski J."/>
            <person name="Ruckert C."/>
        </authorList>
    </citation>
    <scope>NUCLEOTIDE SEQUENCE</scope>
    <source>
        <strain evidence="3">CGMCC 1.15290</strain>
    </source>
</reference>
<dbReference type="InterPro" id="IPR006102">
    <property type="entry name" value="Ig-like_GH2"/>
</dbReference>
<dbReference type="PANTHER" id="PTHR42732">
    <property type="entry name" value="BETA-GALACTOSIDASE"/>
    <property type="match status" value="1"/>
</dbReference>
<dbReference type="EMBL" id="BMIB01000001">
    <property type="protein sequence ID" value="GGH59514.1"/>
    <property type="molecule type" value="Genomic_DNA"/>
</dbReference>
<keyword evidence="4" id="KW-1185">Reference proteome</keyword>
<dbReference type="Pfam" id="PF00703">
    <property type="entry name" value="Glyco_hydro_2"/>
    <property type="match status" value="1"/>
</dbReference>
<proteinExistence type="inferred from homology"/>
<evidence type="ECO:0000313" key="3">
    <source>
        <dbReference type="EMBL" id="GGH59514.1"/>
    </source>
</evidence>
<dbReference type="SUPFAM" id="SSF51445">
    <property type="entry name" value="(Trans)glycosidases"/>
    <property type="match status" value="1"/>
</dbReference>
<protein>
    <submittedName>
        <fullName evidence="3">Beta-galactosidase</fullName>
    </submittedName>
</protein>
<evidence type="ECO:0000259" key="2">
    <source>
        <dbReference type="Pfam" id="PF00703"/>
    </source>
</evidence>
<comment type="similarity">
    <text evidence="1">Belongs to the glycosyl hydrolase 2 family.</text>
</comment>
<dbReference type="Gene3D" id="2.60.120.260">
    <property type="entry name" value="Galactose-binding domain-like"/>
    <property type="match status" value="1"/>
</dbReference>
<accession>A0A917INE6</accession>
<dbReference type="Proteomes" id="UP000627292">
    <property type="component" value="Unassembled WGS sequence"/>
</dbReference>
<reference evidence="3" key="2">
    <citation type="submission" date="2020-09" db="EMBL/GenBank/DDBJ databases">
        <authorList>
            <person name="Sun Q."/>
            <person name="Zhou Y."/>
        </authorList>
    </citation>
    <scope>NUCLEOTIDE SEQUENCE</scope>
    <source>
        <strain evidence="3">CGMCC 1.15290</strain>
    </source>
</reference>
<organism evidence="3 4">
    <name type="scientific">Filimonas zeae</name>
    <dbReference type="NCBI Taxonomy" id="1737353"/>
    <lineage>
        <taxon>Bacteria</taxon>
        <taxon>Pseudomonadati</taxon>
        <taxon>Bacteroidota</taxon>
        <taxon>Chitinophagia</taxon>
        <taxon>Chitinophagales</taxon>
        <taxon>Chitinophagaceae</taxon>
        <taxon>Filimonas</taxon>
    </lineage>
</organism>
<name>A0A917INE6_9BACT</name>
<evidence type="ECO:0000256" key="1">
    <source>
        <dbReference type="ARBA" id="ARBA00007401"/>
    </source>
</evidence>
<dbReference type="Gene3D" id="2.60.40.10">
    <property type="entry name" value="Immunoglobulins"/>
    <property type="match status" value="1"/>
</dbReference>
<sequence length="919" mass="102888">MKHLLQWTAGKRMVVCALLLVLAGSLHAQRLLLNGNWNVKLETGQQTPQIIQLPGTLDDAGIGEPVTGTPRVDIATMAHLTRKFNYVGKAYYTRTVKVPANWKGKRLVLTLGRVLWKSQLCIDGVWLNGSEESLVVSHSYHVTGKLLPGKTHTITVMVDNSSLCPGINIYERKYPNKDSYEMVHAYTNHTQVKWNGILGDIQLQATPLSFIEQVDVQPLVKEQKLAVQYTIQQQGKAAGKFFSYVTDIKTGRRWKHTVSGTAKNGKLEVRLNFDKEAKPWNEFTPQLYQLVSVLVYGNSRDTVVTPFGIRDLAVKDRNLYLNNQRVFMRGNLECVIFPLTGYPPMDKQTWVNLYAKAKSFGLNSFRFHSWCPPQAAFEAADEAGFYLQVELPHWNLKVGADTAAFAYLRREAYRILAQYGNHPSFMFFSMGNELEGNFALLNNLVHELKAVDKRHLYTTTTFSFQKNVSGIVQPEDDFLVTQWTKDGWVRGQGVFNDKAPDFSKDYSAAAGNIAVPLISHEIGQYSVYPDVAEIAAYTGNLVPNNLIAVKNDLEKKGRLWLAPAYLNASGKLATLLYKEEIERALKTKEFDGLQLLQLQDFPGQGTALVGVLNAFWASKGFVTAEQFRSFNSELVPLIRFARATWLNNEHFTASVELANFYSPLQQAVVNWNVRTEAGKTISAGTFDKKDYGVGNRLEVGQMDVALQNITTATRLIVEVGVTGTQYRNQWSIWVYPAAEEATADSIVITQSFAAAENALMEGKTVLLSPAVADIKGTEGRFTPVFWSPVHFPDQPGTMGQLIKAAHPALKAFPTKEHTDWQWWDLIKKSKTPEVDSLPDEAVIIRVIDNFVTNRNLCALWEVKVGKGKLLFSGMDVLTDRANRPAARQLYNSLLAYMKGPQFNPQVAVPFAWVKGVTAK</sequence>
<gene>
    <name evidence="3" type="ORF">GCM10011379_06370</name>
</gene>